<accession>A0ABS8SQP8</accession>
<organism evidence="1 2">
    <name type="scientific">Datura stramonium</name>
    <name type="common">Jimsonweed</name>
    <name type="synonym">Common thornapple</name>
    <dbReference type="NCBI Taxonomy" id="4076"/>
    <lineage>
        <taxon>Eukaryota</taxon>
        <taxon>Viridiplantae</taxon>
        <taxon>Streptophyta</taxon>
        <taxon>Embryophyta</taxon>
        <taxon>Tracheophyta</taxon>
        <taxon>Spermatophyta</taxon>
        <taxon>Magnoliopsida</taxon>
        <taxon>eudicotyledons</taxon>
        <taxon>Gunneridae</taxon>
        <taxon>Pentapetalae</taxon>
        <taxon>asterids</taxon>
        <taxon>lamiids</taxon>
        <taxon>Solanales</taxon>
        <taxon>Solanaceae</taxon>
        <taxon>Solanoideae</taxon>
        <taxon>Datureae</taxon>
        <taxon>Datura</taxon>
    </lineage>
</organism>
<name>A0ABS8SQP8_DATST</name>
<sequence>MDLQTSTLMAESDAEDNEEVRFIDLQKNLKTLSQKELRALAKVLIDAYYVSSEDGYQLDASVDICAKLRPERVPDEGPSEEPGVRLRTDSTFIKDNAPRNPLKDQVSRTVVVLNEPSEEPGALAKKSKGKLVVEESLKGLIKVQRSGTVEIDRLTMLLDQGEADLALLKAEQTATGISWEPGAMLAL</sequence>
<keyword evidence="2" id="KW-1185">Reference proteome</keyword>
<proteinExistence type="predicted"/>
<evidence type="ECO:0000313" key="1">
    <source>
        <dbReference type="EMBL" id="MCD7461211.1"/>
    </source>
</evidence>
<comment type="caution">
    <text evidence="1">The sequence shown here is derived from an EMBL/GenBank/DDBJ whole genome shotgun (WGS) entry which is preliminary data.</text>
</comment>
<protein>
    <submittedName>
        <fullName evidence="1">Uncharacterized protein</fullName>
    </submittedName>
</protein>
<reference evidence="1 2" key="1">
    <citation type="journal article" date="2021" name="BMC Genomics">
        <title>Datura genome reveals duplications of psychoactive alkaloid biosynthetic genes and high mutation rate following tissue culture.</title>
        <authorList>
            <person name="Rajewski A."/>
            <person name="Carter-House D."/>
            <person name="Stajich J."/>
            <person name="Litt A."/>
        </authorList>
    </citation>
    <scope>NUCLEOTIDE SEQUENCE [LARGE SCALE GENOMIC DNA]</scope>
    <source>
        <strain evidence="1">AR-01</strain>
    </source>
</reference>
<dbReference type="Proteomes" id="UP000823775">
    <property type="component" value="Unassembled WGS sequence"/>
</dbReference>
<dbReference type="EMBL" id="JACEIK010000707">
    <property type="protein sequence ID" value="MCD7461211.1"/>
    <property type="molecule type" value="Genomic_DNA"/>
</dbReference>
<gene>
    <name evidence="1" type="ORF">HAX54_045534</name>
</gene>
<evidence type="ECO:0000313" key="2">
    <source>
        <dbReference type="Proteomes" id="UP000823775"/>
    </source>
</evidence>